<dbReference type="GO" id="GO:0004540">
    <property type="term" value="F:RNA nuclease activity"/>
    <property type="evidence" value="ECO:0007669"/>
    <property type="project" value="InterPro"/>
</dbReference>
<comment type="caution">
    <text evidence="10">The sequence shown here is derived from an EMBL/GenBank/DDBJ whole genome shotgun (WGS) entry which is preliminary data.</text>
</comment>
<dbReference type="InterPro" id="IPR029060">
    <property type="entry name" value="PIN-like_dom_sf"/>
</dbReference>
<keyword evidence="3 8" id="KW-0540">Nuclease</keyword>
<evidence type="ECO:0000259" key="9">
    <source>
        <dbReference type="Pfam" id="PF01850"/>
    </source>
</evidence>
<evidence type="ECO:0000256" key="4">
    <source>
        <dbReference type="ARBA" id="ARBA00022723"/>
    </source>
</evidence>
<evidence type="ECO:0000256" key="3">
    <source>
        <dbReference type="ARBA" id="ARBA00022722"/>
    </source>
</evidence>
<reference evidence="10 11" key="1">
    <citation type="submission" date="2018-07" db="EMBL/GenBank/DDBJ databases">
        <title>Genomic Encyclopedia of Type Strains, Phase IV (KMG-IV): sequencing the most valuable type-strain genomes for metagenomic binning, comparative biology and taxonomic classification.</title>
        <authorList>
            <person name="Goeker M."/>
        </authorList>
    </citation>
    <scope>NUCLEOTIDE SEQUENCE [LARGE SCALE GENOMIC DNA]</scope>
    <source>
        <strain evidence="10 11">DSM 21634</strain>
    </source>
</reference>
<dbReference type="HAMAP" id="MF_00265">
    <property type="entry name" value="VapC_Nob1"/>
    <property type="match status" value="1"/>
</dbReference>
<organism evidence="10 11">
    <name type="scientific">Pseudorhodoferax soli</name>
    <dbReference type="NCBI Taxonomy" id="545864"/>
    <lineage>
        <taxon>Bacteria</taxon>
        <taxon>Pseudomonadati</taxon>
        <taxon>Pseudomonadota</taxon>
        <taxon>Betaproteobacteria</taxon>
        <taxon>Burkholderiales</taxon>
        <taxon>Comamonadaceae</taxon>
    </lineage>
</organism>
<dbReference type="OrthoDB" id="9796690at2"/>
<dbReference type="InterPro" id="IPR002716">
    <property type="entry name" value="PIN_dom"/>
</dbReference>
<dbReference type="GO" id="GO:0090729">
    <property type="term" value="F:toxin activity"/>
    <property type="evidence" value="ECO:0007669"/>
    <property type="project" value="UniProtKB-KW"/>
</dbReference>
<keyword evidence="8" id="KW-0800">Toxin</keyword>
<comment type="cofactor">
    <cofactor evidence="1 8">
        <name>Mg(2+)</name>
        <dbReference type="ChEBI" id="CHEBI:18420"/>
    </cofactor>
</comment>
<evidence type="ECO:0000256" key="2">
    <source>
        <dbReference type="ARBA" id="ARBA00022649"/>
    </source>
</evidence>
<feature type="binding site" evidence="8">
    <location>
        <position position="111"/>
    </location>
    <ligand>
        <name>Mg(2+)</name>
        <dbReference type="ChEBI" id="CHEBI:18420"/>
    </ligand>
</feature>
<evidence type="ECO:0000256" key="1">
    <source>
        <dbReference type="ARBA" id="ARBA00001946"/>
    </source>
</evidence>
<dbReference type="SUPFAM" id="SSF88723">
    <property type="entry name" value="PIN domain-like"/>
    <property type="match status" value="1"/>
</dbReference>
<dbReference type="PANTHER" id="PTHR33653">
    <property type="entry name" value="RIBONUCLEASE VAPC2"/>
    <property type="match status" value="1"/>
</dbReference>
<dbReference type="Pfam" id="PF01850">
    <property type="entry name" value="PIN"/>
    <property type="match status" value="1"/>
</dbReference>
<keyword evidence="11" id="KW-1185">Reference proteome</keyword>
<feature type="domain" description="PIN" evidence="9">
    <location>
        <begin position="16"/>
        <end position="136"/>
    </location>
</feature>
<dbReference type="Proteomes" id="UP000252884">
    <property type="component" value="Unassembled WGS sequence"/>
</dbReference>
<dbReference type="EMBL" id="QPJK01000001">
    <property type="protein sequence ID" value="RCW75494.1"/>
    <property type="molecule type" value="Genomic_DNA"/>
</dbReference>
<dbReference type="EC" id="3.1.-.-" evidence="8"/>
<dbReference type="RefSeq" id="WP_114464917.1">
    <property type="nucleotide sequence ID" value="NZ_QPJK01000001.1"/>
</dbReference>
<dbReference type="GO" id="GO:0000287">
    <property type="term" value="F:magnesium ion binding"/>
    <property type="evidence" value="ECO:0007669"/>
    <property type="project" value="UniProtKB-UniRule"/>
</dbReference>
<dbReference type="InterPro" id="IPR022907">
    <property type="entry name" value="VapC_family"/>
</dbReference>
<dbReference type="GO" id="GO:0004519">
    <property type="term" value="F:endonuclease activity"/>
    <property type="evidence" value="ECO:0007669"/>
    <property type="project" value="UniProtKB-KW"/>
</dbReference>
<evidence type="ECO:0000256" key="7">
    <source>
        <dbReference type="ARBA" id="ARBA00038093"/>
    </source>
</evidence>
<dbReference type="CDD" id="cd18740">
    <property type="entry name" value="PIN_VapC4-5_FitB-like"/>
    <property type="match status" value="1"/>
</dbReference>
<comment type="similarity">
    <text evidence="7 8">Belongs to the PINc/VapC protein family.</text>
</comment>
<dbReference type="InterPro" id="IPR050556">
    <property type="entry name" value="Type_II_TA_system_RNase"/>
</dbReference>
<gene>
    <name evidence="8" type="primary">vapC</name>
    <name evidence="10" type="ORF">DES41_10186</name>
</gene>
<evidence type="ECO:0000256" key="8">
    <source>
        <dbReference type="HAMAP-Rule" id="MF_00265"/>
    </source>
</evidence>
<dbReference type="GO" id="GO:0016787">
    <property type="term" value="F:hydrolase activity"/>
    <property type="evidence" value="ECO:0007669"/>
    <property type="project" value="UniProtKB-KW"/>
</dbReference>
<evidence type="ECO:0000313" key="10">
    <source>
        <dbReference type="EMBL" id="RCW75494.1"/>
    </source>
</evidence>
<accession>A0A368YBC1</accession>
<keyword evidence="10" id="KW-0255">Endonuclease</keyword>
<dbReference type="PANTHER" id="PTHR33653:SF1">
    <property type="entry name" value="RIBONUCLEASE VAPC2"/>
    <property type="match status" value="1"/>
</dbReference>
<keyword evidence="2 8" id="KW-1277">Toxin-antitoxin system</keyword>
<evidence type="ECO:0000313" key="11">
    <source>
        <dbReference type="Proteomes" id="UP000252884"/>
    </source>
</evidence>
<proteinExistence type="inferred from homology"/>
<evidence type="ECO:0000256" key="6">
    <source>
        <dbReference type="ARBA" id="ARBA00022842"/>
    </source>
</evidence>
<evidence type="ECO:0000256" key="5">
    <source>
        <dbReference type="ARBA" id="ARBA00022801"/>
    </source>
</evidence>
<name>A0A368YBC1_9BURK</name>
<dbReference type="Gene3D" id="3.40.50.1010">
    <property type="entry name" value="5'-nuclease"/>
    <property type="match status" value="1"/>
</dbReference>
<keyword evidence="5 8" id="KW-0378">Hydrolase</keyword>
<comment type="function">
    <text evidence="8">Toxic component of a toxin-antitoxin (TA) system. An RNase.</text>
</comment>
<dbReference type="AlphaFoldDB" id="A0A368YBC1"/>
<protein>
    <recommendedName>
        <fullName evidence="8">Ribonuclease VapC</fullName>
        <shortName evidence="8">RNase VapC</shortName>
        <ecNumber evidence="8">3.1.-.-</ecNumber>
    </recommendedName>
    <alternativeName>
        <fullName evidence="8">Toxin VapC</fullName>
    </alternativeName>
</protein>
<feature type="binding site" evidence="8">
    <location>
        <position position="19"/>
    </location>
    <ligand>
        <name>Mg(2+)</name>
        <dbReference type="ChEBI" id="CHEBI:18420"/>
    </ligand>
</feature>
<keyword evidence="6 8" id="KW-0460">Magnesium</keyword>
<sequence length="144" mass="15867">MSAVATVPNLPTGRRYLLDTNIVSHVIRAKDASLLARVAQTPMGRIAISSVSLAELEYGWQRAGRPPGLRLRIDAFVQRVDVLVWNDDVARCHGEVRAAWEARGVSLADLDMMIAAHAVAMDCILVSRDQAFGHVPDRLVLEVW</sequence>
<keyword evidence="4 8" id="KW-0479">Metal-binding</keyword>